<accession>A0A418AYV8</accession>
<feature type="transmembrane region" description="Helical" evidence="3">
    <location>
        <begin position="938"/>
        <end position="963"/>
    </location>
</feature>
<evidence type="ECO:0000256" key="2">
    <source>
        <dbReference type="ARBA" id="ARBA00023098"/>
    </source>
</evidence>
<dbReference type="InterPro" id="IPR009457">
    <property type="entry name" value="THH1/TOM1/TOM3_dom"/>
</dbReference>
<keyword evidence="6" id="KW-1185">Reference proteome</keyword>
<feature type="transmembrane region" description="Helical" evidence="3">
    <location>
        <begin position="983"/>
        <end position="1003"/>
    </location>
</feature>
<feature type="transmembrane region" description="Helical" evidence="3">
    <location>
        <begin position="896"/>
        <end position="918"/>
    </location>
</feature>
<dbReference type="EMBL" id="QUSY01000270">
    <property type="protein sequence ID" value="RHY30839.1"/>
    <property type="molecule type" value="Genomic_DNA"/>
</dbReference>
<reference evidence="5 6" key="1">
    <citation type="submission" date="2018-08" db="EMBL/GenBank/DDBJ databases">
        <title>Aphanomyces genome sequencing and annotation.</title>
        <authorList>
            <person name="Minardi D."/>
            <person name="Oidtmann B."/>
            <person name="Van Der Giezen M."/>
            <person name="Studholme D.J."/>
        </authorList>
    </citation>
    <scope>NUCLEOTIDE SEQUENCE [LARGE SCALE GENOMIC DNA]</scope>
    <source>
        <strain evidence="5 6">NJM0002</strain>
    </source>
</reference>
<dbReference type="PANTHER" id="PTHR12187:SF11">
    <property type="entry name" value="PHOSPHATIDYLINOSITOL-3,4-BISPHOSPHATE 4-PHOSPHATASE"/>
    <property type="match status" value="1"/>
</dbReference>
<gene>
    <name evidence="5" type="ORF">DYB32_003980</name>
</gene>
<dbReference type="VEuPathDB" id="FungiDB:H310_06636"/>
<evidence type="ECO:0000313" key="6">
    <source>
        <dbReference type="Proteomes" id="UP000285060"/>
    </source>
</evidence>
<dbReference type="InterPro" id="IPR039034">
    <property type="entry name" value="INPP4"/>
</dbReference>
<evidence type="ECO:0000256" key="1">
    <source>
        <dbReference type="ARBA" id="ARBA00022801"/>
    </source>
</evidence>
<name>A0A418AYV8_9STRA</name>
<evidence type="ECO:0000256" key="3">
    <source>
        <dbReference type="SAM" id="Phobius"/>
    </source>
</evidence>
<dbReference type="Proteomes" id="UP000285060">
    <property type="component" value="Unassembled WGS sequence"/>
</dbReference>
<keyword evidence="3" id="KW-0812">Transmembrane</keyword>
<evidence type="ECO:0000313" key="5">
    <source>
        <dbReference type="EMBL" id="RHY30839.1"/>
    </source>
</evidence>
<keyword evidence="1" id="KW-0378">Hydrolase</keyword>
<feature type="transmembrane region" description="Helical" evidence="3">
    <location>
        <begin position="760"/>
        <end position="780"/>
    </location>
</feature>
<keyword evidence="3" id="KW-1133">Transmembrane helix</keyword>
<protein>
    <recommendedName>
        <fullName evidence="4">THH1/TOM1/TOM3 domain-containing protein</fullName>
    </recommendedName>
</protein>
<proteinExistence type="predicted"/>
<keyword evidence="3" id="KW-0472">Membrane</keyword>
<dbReference type="Pfam" id="PF06454">
    <property type="entry name" value="THH1_TOM1-3_dom"/>
    <property type="match status" value="1"/>
</dbReference>
<sequence length="1791" mass="200462">MVVGQGLRFALARVVSRPKAEDKQRAKTNGPTVAFTCLQSYATVSTTFLETAQRVVTKSRQHYQPTRLLGNHDEIASQSNHDYQFTPHPCPLLRADILEELDWSMGIDVDTSSKTRPSVGDAAELFLDLWEYLLATCESMMHTCADTSSSTVDFVEKMKWEKSELVIVKIMERREFNKVYEAFRATADAAAVCDNNASSSSTTPRRALKKKAFLQRTQSSKSASAADEPHLPFSSDPTQLLTTFLYLLHRTLRYASHTDIRSIMASTIYNSVVSIAFCRFPHAQTLLLDTFDAKGFNGSTTGPRKVPRHHRRSSMAKRTFFEDDNPALFGWHLDDIPLVQPSLRAIDECLYATLTQLLDTNISDAPSGTKSICPPVFQPLAETSNEPYNNQIDDPSEDTCDTSHCEAQISDGDDLVASTSPTLSPVHAQSTLCVSMFLALWIAMTHHILRTSRGHIPWRDIPAYRYLHDRGLRLFEKAYTLQTLECDDDSNLVRFDLMHQRRMKVDTDFPIEILYPQVVFATSTKIIGLTQSPYDFLVILFKHTASPFVRAVPPCVGHLENWLAVLPMDVFQDPSLHQLLVKHVRKMLFSDRVDRLKSILVFLLHSVGQFDMNLQSSLLQALHDAFDHLFRHWFRDVRFCYHLVLLYLFGDRRQIGSRSDAILLGLDTDIVALQRHPLWLPFDERLLEALEGCRSATRTTPYDRTSFNEYIGQLEHYHQNAESLPEGEAVPIPRIKLQAPASRGASMGEFVELPTPTTSITILCETVYVVVGLAALYRSVVPQPLPITRLKVFQYLVGTFSLIRSMSFVTDDSSARNIINRLALCIFFSLVLFQVFFWFDIVNPAMSARSKRIWNTYLAVNFVFYVFVLVLQLVSPAAPIKLDKEPRVHINFWSDLLPALLVALGSLGCAGGMLYLSWKMRLRVQRLVGELPDSTIQALYRALAFLNTVLLLSSGVFALRTVLYFQRPWSNKECGAIQNPNMCILVGYVLPEMVPCVLFLALMRQVDSRLWTSSFHAPTAETTPLLRKQPSTVLDTHNQTKWQRPLKSHSAITIMKPQTHRIESTSPLPQLTPPSPHIYTSLLFEPALYLSIRCLQLNSSNQDKTLGGQHSDGNGTFVVATSTANAAEVYAVRSASALKDSAPQLLGEVVLRDLQSLVPGRAQSFRLDDGALEHSPRDPIHPSLSNRLLVARCEAYSTIEPTSQRMTRAFGWQEVGWMAEEELVESPFTWSIPFQLLQVILVDLTEKLNQLRSAAEVETSSSAKSTPSDDNRSLLSDMIYHLQGNKRNRTNHKWRVEMIQCMEKYLTDVEAALLTYAHDTTPRCHTFKPSTKKADPELRFVALNLHAQLLTLGSMVPEPVEATEAGWDEPTPMLDTNQPPFAYHHLFGTVTVGAFAAHVYGFSQGGIRQLRENWERLRDLSTQAIGADLAVLQRDMHALEWHIDQRLDVAFSQALTALVTSFQQTLYVHMHNSSDASPFVPRTPALYLKQLQEHGFLFSVESLLSTVGAEAGMLGDMDAAVKALAHVTIQVHAVPPATSVDVQITPHGPNGLVISLPIIFGDASTSPLPSAHRIPGQDRASGAVYKPPFVDLPSGLSLNIHVVPVLFNQGMNEVQTVANKVGRSQLQEDINVESSRLFEAYLEAISAPPSIMAMWATVKAKIEQAKPEKVMDIVATTSWIARHVGGGRVTCCKSGKDRTAMSVTLEEATWMVERARSCPSASERLAIDRDTDNSDSQRIAEWTQLLRTYGVRRENARKNIGTAQYAFNAWQNYLLPPEYKCPPGTGGGGKS</sequence>
<comment type="caution">
    <text evidence="5">The sequence shown here is derived from an EMBL/GenBank/DDBJ whole genome shotgun (WGS) entry which is preliminary data.</text>
</comment>
<keyword evidence="2" id="KW-0443">Lipid metabolism</keyword>
<dbReference type="GO" id="GO:0016316">
    <property type="term" value="F:phosphatidylinositol-3,4-bisphosphate 4-phosphatase activity"/>
    <property type="evidence" value="ECO:0007669"/>
    <property type="project" value="InterPro"/>
</dbReference>
<organism evidence="5 6">
    <name type="scientific">Aphanomyces invadans</name>
    <dbReference type="NCBI Taxonomy" id="157072"/>
    <lineage>
        <taxon>Eukaryota</taxon>
        <taxon>Sar</taxon>
        <taxon>Stramenopiles</taxon>
        <taxon>Oomycota</taxon>
        <taxon>Saprolegniomycetes</taxon>
        <taxon>Saprolegniales</taxon>
        <taxon>Verrucalvaceae</taxon>
        <taxon>Aphanomyces</taxon>
    </lineage>
</organism>
<dbReference type="GO" id="GO:0005737">
    <property type="term" value="C:cytoplasm"/>
    <property type="evidence" value="ECO:0007669"/>
    <property type="project" value="TreeGrafter"/>
</dbReference>
<feature type="transmembrane region" description="Helical" evidence="3">
    <location>
        <begin position="853"/>
        <end position="875"/>
    </location>
</feature>
<dbReference type="PANTHER" id="PTHR12187">
    <property type="entry name" value="AGAP000124-PA"/>
    <property type="match status" value="1"/>
</dbReference>
<feature type="domain" description="THH1/TOM1/TOM3" evidence="4">
    <location>
        <begin position="787"/>
        <end position="1013"/>
    </location>
</feature>
<feature type="transmembrane region" description="Helical" evidence="3">
    <location>
        <begin position="822"/>
        <end position="841"/>
    </location>
</feature>
<evidence type="ECO:0000259" key="4">
    <source>
        <dbReference type="Pfam" id="PF06454"/>
    </source>
</evidence>